<dbReference type="PANTHER" id="PTHR11839">
    <property type="entry name" value="UDP/ADP-SUGAR PYROPHOSPHATASE"/>
    <property type="match status" value="1"/>
</dbReference>
<evidence type="ECO:0000256" key="11">
    <source>
        <dbReference type="ARBA" id="ARBA00033056"/>
    </source>
</evidence>
<dbReference type="SUPFAM" id="SSF110857">
    <property type="entry name" value="Gamma-glutamyl cyclotransferase-like"/>
    <property type="match status" value="1"/>
</dbReference>
<dbReference type="Gene3D" id="3.10.490.10">
    <property type="entry name" value="Gamma-glutamyl cyclotransferase-like"/>
    <property type="match status" value="1"/>
</dbReference>
<evidence type="ECO:0000256" key="8">
    <source>
        <dbReference type="ARBA" id="ARBA00025164"/>
    </source>
</evidence>
<dbReference type="PROSITE" id="PS51462">
    <property type="entry name" value="NUDIX"/>
    <property type="match status" value="1"/>
</dbReference>
<sequence length="367" mass="40817">MSTLFFYGTLRHVPLLEIVLGRPADSLDATRAKLPGYCVSSVAQGPFPMIAPDGEHEADGLVLRGLTRSDIRRLDFYEGSFDYDLHQTALTDGTKVQVYVPQAGRWTPDGPWSLADWVSDLGDMSMIAAGEVMSYYGTRSRDEVAEMFPVIRARASAAVRAQQSVHGTSTFQGQVDVLSRDRRYSDFFALDEFTLRHDKFDGSTSDQMHRALFVAADAALVLPYDPVRDRVMLVEQVRFGPLARGDHTLWQLEPIAGRVDPGETPQEAARREALEEAGLELDALETIAESYPSPGTSSEFYYIYLALTDLPDRSAGLGGLAEEHEDIRSHLIPFDELMERAKALDFGNAALVAAVYYLAYHRDRLRS</sequence>
<comment type="function">
    <text evidence="8">Acts on ADP-mannose and ADP-glucose as well as ADP-ribose. Prevents glycogen biosynthesis. The reaction catalyzed by this enzyme is a limiting step of the gluconeogenic process.</text>
</comment>
<dbReference type="CDD" id="cd24155">
    <property type="entry name" value="NUDIX_ADPRase"/>
    <property type="match status" value="1"/>
</dbReference>
<name>A0A7W6M900_9RHOB</name>
<dbReference type="PROSITE" id="PS00893">
    <property type="entry name" value="NUDIX_BOX"/>
    <property type="match status" value="1"/>
</dbReference>
<evidence type="ECO:0000256" key="2">
    <source>
        <dbReference type="ARBA" id="ARBA00007482"/>
    </source>
</evidence>
<dbReference type="GO" id="GO:0046872">
    <property type="term" value="F:metal ion binding"/>
    <property type="evidence" value="ECO:0007669"/>
    <property type="project" value="UniProtKB-KW"/>
</dbReference>
<organism evidence="16 17">
    <name type="scientific">Sulfitobacter noctilucicola</name>
    <dbReference type="NCBI Taxonomy" id="1342301"/>
    <lineage>
        <taxon>Bacteria</taxon>
        <taxon>Pseudomonadati</taxon>
        <taxon>Pseudomonadota</taxon>
        <taxon>Alphaproteobacteria</taxon>
        <taxon>Rhodobacterales</taxon>
        <taxon>Roseobacteraceae</taxon>
        <taxon>Sulfitobacter</taxon>
    </lineage>
</organism>
<dbReference type="InterPro" id="IPR013024">
    <property type="entry name" value="GGCT-like"/>
</dbReference>
<comment type="catalytic activity">
    <reaction evidence="12">
        <text>ADP-D-ribose + H2O = D-ribose 5-phosphate + AMP + 2 H(+)</text>
        <dbReference type="Rhea" id="RHEA:10412"/>
        <dbReference type="ChEBI" id="CHEBI:15377"/>
        <dbReference type="ChEBI" id="CHEBI:15378"/>
        <dbReference type="ChEBI" id="CHEBI:57967"/>
        <dbReference type="ChEBI" id="CHEBI:78346"/>
        <dbReference type="ChEBI" id="CHEBI:456215"/>
        <dbReference type="EC" id="3.6.1.13"/>
    </reaction>
</comment>
<dbReference type="GO" id="GO:0047631">
    <property type="term" value="F:ADP-ribose diphosphatase activity"/>
    <property type="evidence" value="ECO:0007669"/>
    <property type="project" value="UniProtKB-EC"/>
</dbReference>
<keyword evidence="6" id="KW-0378">Hydrolase</keyword>
<dbReference type="InterPro" id="IPR015797">
    <property type="entry name" value="NUDIX_hydrolase-like_dom_sf"/>
</dbReference>
<keyword evidence="7 13" id="KW-0460">Magnesium</keyword>
<dbReference type="EC" id="3.6.1.13" evidence="3"/>
<dbReference type="RefSeq" id="WP_025057298.1">
    <property type="nucleotide sequence ID" value="NZ_JACIFU010000002.1"/>
</dbReference>
<gene>
    <name evidence="16" type="ORF">GGR93_001655</name>
</gene>
<keyword evidence="17" id="KW-1185">Reference proteome</keyword>
<evidence type="ECO:0000256" key="6">
    <source>
        <dbReference type="ARBA" id="ARBA00022801"/>
    </source>
</evidence>
<evidence type="ECO:0000256" key="5">
    <source>
        <dbReference type="ARBA" id="ARBA00022723"/>
    </source>
</evidence>
<feature type="binding site" evidence="13">
    <location>
        <position position="272"/>
    </location>
    <ligand>
        <name>Mg(2+)</name>
        <dbReference type="ChEBI" id="CHEBI:18420"/>
        <label>1</label>
    </ligand>
</feature>
<comment type="caution">
    <text evidence="16">The sequence shown here is derived from an EMBL/GenBank/DDBJ whole genome shotgun (WGS) entry which is preliminary data.</text>
</comment>
<protein>
    <recommendedName>
        <fullName evidence="4">ADP-ribose pyrophosphatase</fullName>
        <ecNumber evidence="3">3.6.1.13</ecNumber>
    </recommendedName>
    <alternativeName>
        <fullName evidence="9">ADP-ribose diphosphatase</fullName>
    </alternativeName>
    <alternativeName>
        <fullName evidence="11">ADP-ribose phosphohydrolase</fullName>
    </alternativeName>
    <alternativeName>
        <fullName evidence="10">Adenosine diphosphoribose pyrophosphatase</fullName>
    </alternativeName>
</protein>
<comment type="cofactor">
    <cofactor evidence="1 13">
        <name>Mg(2+)</name>
        <dbReference type="ChEBI" id="CHEBI:18420"/>
    </cofactor>
</comment>
<feature type="binding site" evidence="13">
    <location>
        <position position="276"/>
    </location>
    <ligand>
        <name>Mg(2+)</name>
        <dbReference type="ChEBI" id="CHEBI:18420"/>
        <label>1</label>
    </ligand>
</feature>
<accession>A0A7W6M900</accession>
<evidence type="ECO:0000256" key="3">
    <source>
        <dbReference type="ARBA" id="ARBA00012453"/>
    </source>
</evidence>
<evidence type="ECO:0000256" key="1">
    <source>
        <dbReference type="ARBA" id="ARBA00001946"/>
    </source>
</evidence>
<evidence type="ECO:0000256" key="10">
    <source>
        <dbReference type="ARBA" id="ARBA00030308"/>
    </source>
</evidence>
<dbReference type="GO" id="GO:0005829">
    <property type="term" value="C:cytosol"/>
    <property type="evidence" value="ECO:0007669"/>
    <property type="project" value="TreeGrafter"/>
</dbReference>
<dbReference type="Proteomes" id="UP000565745">
    <property type="component" value="Unassembled WGS sequence"/>
</dbReference>
<feature type="binding site" evidence="13">
    <location>
        <position position="325"/>
    </location>
    <ligand>
        <name>Mg(2+)</name>
        <dbReference type="ChEBI" id="CHEBI:18420"/>
        <label>1</label>
    </ligand>
</feature>
<dbReference type="PANTHER" id="PTHR11839:SF5">
    <property type="entry name" value="ADP-RIBOSE PYROPHOSPHATASE"/>
    <property type="match status" value="1"/>
</dbReference>
<dbReference type="GO" id="GO:0019693">
    <property type="term" value="P:ribose phosphate metabolic process"/>
    <property type="evidence" value="ECO:0007669"/>
    <property type="project" value="TreeGrafter"/>
</dbReference>
<evidence type="ECO:0000256" key="7">
    <source>
        <dbReference type="ARBA" id="ARBA00022842"/>
    </source>
</evidence>
<feature type="short sequence motif" description="Nudix box" evidence="14">
    <location>
        <begin position="257"/>
        <end position="279"/>
    </location>
</feature>
<dbReference type="Pfam" id="PF00293">
    <property type="entry name" value="NUDIX"/>
    <property type="match status" value="1"/>
</dbReference>
<dbReference type="OrthoDB" id="5292471at2"/>
<dbReference type="GO" id="GO:0019144">
    <property type="term" value="F:ADP-sugar diphosphatase activity"/>
    <property type="evidence" value="ECO:0007669"/>
    <property type="project" value="TreeGrafter"/>
</dbReference>
<evidence type="ECO:0000313" key="17">
    <source>
        <dbReference type="Proteomes" id="UP000565745"/>
    </source>
</evidence>
<comment type="similarity">
    <text evidence="2">Belongs to the Nudix hydrolase family. NudF subfamily.</text>
</comment>
<evidence type="ECO:0000259" key="15">
    <source>
        <dbReference type="PROSITE" id="PS51462"/>
    </source>
</evidence>
<dbReference type="GO" id="GO:0006753">
    <property type="term" value="P:nucleoside phosphate metabolic process"/>
    <property type="evidence" value="ECO:0007669"/>
    <property type="project" value="TreeGrafter"/>
</dbReference>
<evidence type="ECO:0000256" key="9">
    <source>
        <dbReference type="ARBA" id="ARBA00030162"/>
    </source>
</evidence>
<dbReference type="InterPro" id="IPR009288">
    <property type="entry name" value="AIG2-like_dom"/>
</dbReference>
<evidence type="ECO:0000256" key="4">
    <source>
        <dbReference type="ARBA" id="ARBA00013297"/>
    </source>
</evidence>
<dbReference type="NCBIfam" id="TIGR00052">
    <property type="entry name" value="nudix-type nucleoside diphosphatase, YffH/AdpP family"/>
    <property type="match status" value="1"/>
</dbReference>
<dbReference type="SUPFAM" id="SSF55811">
    <property type="entry name" value="Nudix"/>
    <property type="match status" value="1"/>
</dbReference>
<proteinExistence type="inferred from homology"/>
<dbReference type="InterPro" id="IPR036568">
    <property type="entry name" value="GGCT-like_sf"/>
</dbReference>
<dbReference type="AlphaFoldDB" id="A0A7W6M900"/>
<dbReference type="Pfam" id="PF06094">
    <property type="entry name" value="GGACT"/>
    <property type="match status" value="1"/>
</dbReference>
<dbReference type="EMBL" id="JACIFU010000002">
    <property type="protein sequence ID" value="MBB4173882.1"/>
    <property type="molecule type" value="Genomic_DNA"/>
</dbReference>
<keyword evidence="5 13" id="KW-0479">Metal-binding</keyword>
<feature type="domain" description="Nudix hydrolase" evidence="15">
    <location>
        <begin position="214"/>
        <end position="357"/>
    </location>
</feature>
<dbReference type="InterPro" id="IPR000086">
    <property type="entry name" value="NUDIX_hydrolase_dom"/>
</dbReference>
<reference evidence="16 17" key="1">
    <citation type="submission" date="2020-08" db="EMBL/GenBank/DDBJ databases">
        <title>Genomic Encyclopedia of Type Strains, Phase IV (KMG-IV): sequencing the most valuable type-strain genomes for metagenomic binning, comparative biology and taxonomic classification.</title>
        <authorList>
            <person name="Goeker M."/>
        </authorList>
    </citation>
    <scope>NUCLEOTIDE SEQUENCE [LARGE SCALE GENOMIC DNA]</scope>
    <source>
        <strain evidence="16 17">DSM 101015</strain>
    </source>
</reference>
<evidence type="ECO:0000256" key="13">
    <source>
        <dbReference type="PIRSR" id="PIRSR604385-2"/>
    </source>
</evidence>
<evidence type="ECO:0000256" key="14">
    <source>
        <dbReference type="PIRSR" id="PIRSR604385-3"/>
    </source>
</evidence>
<dbReference type="InterPro" id="IPR020084">
    <property type="entry name" value="NUDIX_hydrolase_CS"/>
</dbReference>
<dbReference type="InterPro" id="IPR004385">
    <property type="entry name" value="NDP_pyrophosphatase"/>
</dbReference>
<dbReference type="Gene3D" id="3.90.79.10">
    <property type="entry name" value="Nucleoside Triphosphate Pyrophosphohydrolase"/>
    <property type="match status" value="1"/>
</dbReference>
<evidence type="ECO:0000256" key="12">
    <source>
        <dbReference type="ARBA" id="ARBA00049546"/>
    </source>
</evidence>
<feature type="binding site" evidence="13">
    <location>
        <position position="256"/>
    </location>
    <ligand>
        <name>Mg(2+)</name>
        <dbReference type="ChEBI" id="CHEBI:18420"/>
        <label>1</label>
    </ligand>
</feature>
<evidence type="ECO:0000313" key="16">
    <source>
        <dbReference type="EMBL" id="MBB4173882.1"/>
    </source>
</evidence>
<dbReference type="CDD" id="cd06661">
    <property type="entry name" value="GGCT_like"/>
    <property type="match status" value="1"/>
</dbReference>